<dbReference type="PANTHER" id="PTHR12064:SF36">
    <property type="entry name" value="DOMAIN-CONTAINING PROTEIN, PUTATIVE, EXPRESSED-RELATED"/>
    <property type="match status" value="1"/>
</dbReference>
<protein>
    <submittedName>
        <fullName evidence="1">Uncharacterized protein</fullName>
    </submittedName>
</protein>
<dbReference type="EMBL" id="AUSU01008604">
    <property type="protein sequence ID" value="EPS59143.1"/>
    <property type="molecule type" value="Genomic_DNA"/>
</dbReference>
<dbReference type="GO" id="GO:0010960">
    <property type="term" value="P:magnesium ion homeostasis"/>
    <property type="evidence" value="ECO:0007669"/>
    <property type="project" value="InterPro"/>
</dbReference>
<dbReference type="Gene3D" id="3.10.580.10">
    <property type="entry name" value="CBS-domain"/>
    <property type="match status" value="1"/>
</dbReference>
<proteinExistence type="predicted"/>
<feature type="non-terminal residue" evidence="1">
    <location>
        <position position="1"/>
    </location>
</feature>
<dbReference type="InterPro" id="IPR046342">
    <property type="entry name" value="CBS_dom_sf"/>
</dbReference>
<dbReference type="PANTHER" id="PTHR12064">
    <property type="entry name" value="METAL TRANSPORTER CNNM"/>
    <property type="match status" value="1"/>
</dbReference>
<keyword evidence="2" id="KW-1185">Reference proteome</keyword>
<evidence type="ECO:0000313" key="2">
    <source>
        <dbReference type="Proteomes" id="UP000015453"/>
    </source>
</evidence>
<dbReference type="GO" id="GO:0005737">
    <property type="term" value="C:cytoplasm"/>
    <property type="evidence" value="ECO:0007669"/>
    <property type="project" value="TreeGrafter"/>
</dbReference>
<gene>
    <name evidence="1" type="ORF">M569_15667</name>
</gene>
<sequence>QILDMVLGKKKRNALLGREELKTLITMHGNEAGRGGELSHDETTIISGALDLTEKTAKDAVTPLSHVFSLDLDAKLDDETVNMILCKGHS</sequence>
<dbReference type="Proteomes" id="UP000015453">
    <property type="component" value="Unassembled WGS sequence"/>
</dbReference>
<dbReference type="InterPro" id="IPR045095">
    <property type="entry name" value="ACDP"/>
</dbReference>
<organism evidence="1 2">
    <name type="scientific">Genlisea aurea</name>
    <dbReference type="NCBI Taxonomy" id="192259"/>
    <lineage>
        <taxon>Eukaryota</taxon>
        <taxon>Viridiplantae</taxon>
        <taxon>Streptophyta</taxon>
        <taxon>Embryophyta</taxon>
        <taxon>Tracheophyta</taxon>
        <taxon>Spermatophyta</taxon>
        <taxon>Magnoliopsida</taxon>
        <taxon>eudicotyledons</taxon>
        <taxon>Gunneridae</taxon>
        <taxon>Pentapetalae</taxon>
        <taxon>asterids</taxon>
        <taxon>lamiids</taxon>
        <taxon>Lamiales</taxon>
        <taxon>Lentibulariaceae</taxon>
        <taxon>Genlisea</taxon>
    </lineage>
</organism>
<dbReference type="AlphaFoldDB" id="S8D8V4"/>
<name>S8D8V4_9LAMI</name>
<dbReference type="OrthoDB" id="1717521at2759"/>
<reference evidence="1 2" key="1">
    <citation type="journal article" date="2013" name="BMC Genomics">
        <title>The miniature genome of a carnivorous plant Genlisea aurea contains a low number of genes and short non-coding sequences.</title>
        <authorList>
            <person name="Leushkin E.V."/>
            <person name="Sutormin R.A."/>
            <person name="Nabieva E.R."/>
            <person name="Penin A.A."/>
            <person name="Kondrashov A.S."/>
            <person name="Logacheva M.D."/>
        </authorList>
    </citation>
    <scope>NUCLEOTIDE SEQUENCE [LARGE SCALE GENOMIC DNA]</scope>
</reference>
<dbReference type="GO" id="GO:0030026">
    <property type="term" value="P:intracellular manganese ion homeostasis"/>
    <property type="evidence" value="ECO:0007669"/>
    <property type="project" value="TreeGrafter"/>
</dbReference>
<comment type="caution">
    <text evidence="1">The sequence shown here is derived from an EMBL/GenBank/DDBJ whole genome shotgun (WGS) entry which is preliminary data.</text>
</comment>
<feature type="non-terminal residue" evidence="1">
    <location>
        <position position="90"/>
    </location>
</feature>
<accession>S8D8V4</accession>
<evidence type="ECO:0000313" key="1">
    <source>
        <dbReference type="EMBL" id="EPS59143.1"/>
    </source>
</evidence>